<comment type="subcellular location">
    <subcellularLocation>
        <location evidence="2 8">Cytoplasm</location>
    </subcellularLocation>
</comment>
<feature type="domain" description="S1 motif" evidence="9">
    <location>
        <begin position="636"/>
        <end position="716"/>
    </location>
</feature>
<organism evidence="10 11">
    <name type="scientific">Syntrophaceticus schinkii</name>
    <dbReference type="NCBI Taxonomy" id="499207"/>
    <lineage>
        <taxon>Bacteria</taxon>
        <taxon>Bacillati</taxon>
        <taxon>Bacillota</taxon>
        <taxon>Clostridia</taxon>
        <taxon>Thermoanaerobacterales</taxon>
        <taxon>Thermoanaerobacterales Family III. Incertae Sedis</taxon>
        <taxon>Syntrophaceticus</taxon>
    </lineage>
</organism>
<keyword evidence="3 8" id="KW-0963">Cytoplasm</keyword>
<dbReference type="HAMAP" id="MF_01895">
    <property type="entry name" value="RNase_R"/>
    <property type="match status" value="1"/>
</dbReference>
<evidence type="ECO:0000256" key="5">
    <source>
        <dbReference type="ARBA" id="ARBA00022801"/>
    </source>
</evidence>
<dbReference type="InterPro" id="IPR012340">
    <property type="entry name" value="NA-bd_OB-fold"/>
</dbReference>
<dbReference type="RefSeq" id="WP_044664016.1">
    <property type="nucleotide sequence ID" value="NZ_CDRZ01000024.1"/>
</dbReference>
<dbReference type="GO" id="GO:0008859">
    <property type="term" value="F:exoribonuclease II activity"/>
    <property type="evidence" value="ECO:0007669"/>
    <property type="project" value="UniProtKB-UniRule"/>
</dbReference>
<dbReference type="NCBIfam" id="TIGR02063">
    <property type="entry name" value="RNase_R"/>
    <property type="match status" value="1"/>
</dbReference>
<gene>
    <name evidence="8 10" type="primary">rnr</name>
    <name evidence="10" type="ORF">SSCH_120001</name>
</gene>
<evidence type="ECO:0000256" key="4">
    <source>
        <dbReference type="ARBA" id="ARBA00022722"/>
    </source>
</evidence>
<dbReference type="InterPro" id="IPR050180">
    <property type="entry name" value="RNR_Ribonuclease"/>
</dbReference>
<dbReference type="PANTHER" id="PTHR23355">
    <property type="entry name" value="RIBONUCLEASE"/>
    <property type="match status" value="1"/>
</dbReference>
<evidence type="ECO:0000259" key="9">
    <source>
        <dbReference type="PROSITE" id="PS50126"/>
    </source>
</evidence>
<comment type="similarity">
    <text evidence="8">Belongs to the RNR ribonuclease family. RNase R subfamily.</text>
</comment>
<dbReference type="EMBL" id="CDRZ01000024">
    <property type="protein sequence ID" value="CEO87692.1"/>
    <property type="molecule type" value="Genomic_DNA"/>
</dbReference>
<dbReference type="InterPro" id="IPR022966">
    <property type="entry name" value="RNase_II/R_CS"/>
</dbReference>
<dbReference type="EC" id="3.1.13.1" evidence="8"/>
<reference evidence="11" key="1">
    <citation type="submission" date="2015-01" db="EMBL/GenBank/DDBJ databases">
        <authorList>
            <person name="Manzoor Shahid"/>
            <person name="Zubair Saima"/>
        </authorList>
    </citation>
    <scope>NUCLEOTIDE SEQUENCE [LARGE SCALE GENOMIC DNA]</scope>
    <source>
        <strain evidence="11">Sp3</strain>
    </source>
</reference>
<dbReference type="CDD" id="cd04471">
    <property type="entry name" value="S1_RNase_R"/>
    <property type="match status" value="1"/>
</dbReference>
<dbReference type="Gene3D" id="2.40.50.140">
    <property type="entry name" value="Nucleic acid-binding proteins"/>
    <property type="match status" value="3"/>
</dbReference>
<keyword evidence="4 8" id="KW-0540">Nuclease</keyword>
<proteinExistence type="inferred from homology"/>
<dbReference type="PROSITE" id="PS50126">
    <property type="entry name" value="S1"/>
    <property type="match status" value="1"/>
</dbReference>
<dbReference type="PANTHER" id="PTHR23355:SF9">
    <property type="entry name" value="DIS3-LIKE EXONUCLEASE 2"/>
    <property type="match status" value="1"/>
</dbReference>
<dbReference type="Pfam" id="PF00575">
    <property type="entry name" value="S1"/>
    <property type="match status" value="1"/>
</dbReference>
<dbReference type="InterPro" id="IPR004476">
    <property type="entry name" value="RNase_II/RNase_R"/>
</dbReference>
<dbReference type="InterPro" id="IPR013223">
    <property type="entry name" value="RNase_B_OB_dom"/>
</dbReference>
<dbReference type="AlphaFoldDB" id="A0A0B7MJ78"/>
<dbReference type="SMART" id="SM00316">
    <property type="entry name" value="S1"/>
    <property type="match status" value="1"/>
</dbReference>
<evidence type="ECO:0000256" key="2">
    <source>
        <dbReference type="ARBA" id="ARBA00004496"/>
    </source>
</evidence>
<dbReference type="InterPro" id="IPR003029">
    <property type="entry name" value="S1_domain"/>
</dbReference>
<accession>A0A0B7MJ78</accession>
<dbReference type="Pfam" id="PF17876">
    <property type="entry name" value="CSD2"/>
    <property type="match status" value="1"/>
</dbReference>
<evidence type="ECO:0000256" key="3">
    <source>
        <dbReference type="ARBA" id="ARBA00022490"/>
    </source>
</evidence>
<dbReference type="Pfam" id="PF08206">
    <property type="entry name" value="OB_RNB"/>
    <property type="match status" value="1"/>
</dbReference>
<dbReference type="NCBIfam" id="TIGR00358">
    <property type="entry name" value="3_prime_RNase"/>
    <property type="match status" value="1"/>
</dbReference>
<comment type="function">
    <text evidence="8">3'-5' exoribonuclease that releases 5'-nucleoside monophosphates and is involved in maturation of structured RNAs.</text>
</comment>
<evidence type="ECO:0000256" key="8">
    <source>
        <dbReference type="HAMAP-Rule" id="MF_01895"/>
    </source>
</evidence>
<dbReference type="InterPro" id="IPR011805">
    <property type="entry name" value="RNase_R"/>
</dbReference>
<dbReference type="Pfam" id="PF00773">
    <property type="entry name" value="RNB"/>
    <property type="match status" value="1"/>
</dbReference>
<evidence type="ECO:0000313" key="11">
    <source>
        <dbReference type="Proteomes" id="UP000046155"/>
    </source>
</evidence>
<dbReference type="SMART" id="SM00955">
    <property type="entry name" value="RNB"/>
    <property type="match status" value="1"/>
</dbReference>
<evidence type="ECO:0000256" key="7">
    <source>
        <dbReference type="ARBA" id="ARBA00022884"/>
    </source>
</evidence>
<name>A0A0B7MJ78_9FIRM</name>
<dbReference type="SMART" id="SM00357">
    <property type="entry name" value="CSP"/>
    <property type="match status" value="2"/>
</dbReference>
<evidence type="ECO:0000256" key="6">
    <source>
        <dbReference type="ARBA" id="ARBA00022839"/>
    </source>
</evidence>
<keyword evidence="5 8" id="KW-0378">Hydrolase</keyword>
<dbReference type="GO" id="GO:0005829">
    <property type="term" value="C:cytosol"/>
    <property type="evidence" value="ECO:0007669"/>
    <property type="project" value="TreeGrafter"/>
</dbReference>
<evidence type="ECO:0000256" key="1">
    <source>
        <dbReference type="ARBA" id="ARBA00001849"/>
    </source>
</evidence>
<keyword evidence="7 8" id="KW-0694">RNA-binding</keyword>
<protein>
    <recommendedName>
        <fullName evidence="8">Ribonuclease R</fullName>
        <shortName evidence="8">RNase R</shortName>
        <ecNumber evidence="8">3.1.13.1</ecNumber>
    </recommendedName>
</protein>
<sequence length="717" mass="81468">MDKKQKKRKKAAVVKDAVQENQVLSCLQSASKPLNLAELAAQFKCDPGILESLLQEMEMQGQVIRTRKNRYGIPEKMNLFVGTIQGHPKGYAFFIPDVERDDFFISRENMGGAMHNDRVVVRPLGFSLQGKRAEGEVIRVLKRANSTVVGVFDETNRQFGFVIPDEKRLGTDIFVPRARAKGARSGDKVVVEITSYPGLRRNPEGKIIERFGAAGDPGVDILSIVKKYGLPEEFPRRVLKEAAGISLTVPPEDQEGRWDLRDLPMITIDSEDARDLDDAVSLETLSNGTYRLGVHIADVSFYVKENSELDKEAFERGTSVYLVDRVIPMLPPRLSNGICSLNAGEDRLAISVFMEINNEGNVVRYDVGPSVIRVNERMSYTGVRRILEDNDAELCQRYADFTLTLQKMQELCLVLRRRRKIRGALDFDFPESKVTLDQEGHPVDVLLLERTIAEQIIEEFMLIANETVARHLSQLEVPFLYRVHEEPKTEKLEALNEFLHGFGFHIPTGKGVHPRFFQEILHKAEGRPEQLVVHTVMLRSLQHARYDPKPLGHFGLAVQYYTHFTAPIRRYSDLITHRVLWSVLAHSNMHPKQQKKLEGLMPHYAEQTSERELIAEEAERETVDLKQVEYMRGFVGDVFTAIVVSITNFGMFAALPNGIEGLVHVSSMADDYYLFDEKNYTLTGEHTAKVYRIGDKVKVQLVRASIEDREIDFELVT</sequence>
<dbReference type="Proteomes" id="UP000046155">
    <property type="component" value="Unassembled WGS sequence"/>
</dbReference>
<keyword evidence="11" id="KW-1185">Reference proteome</keyword>
<dbReference type="InterPro" id="IPR040476">
    <property type="entry name" value="CSD2"/>
</dbReference>
<dbReference type="GO" id="GO:0003723">
    <property type="term" value="F:RNA binding"/>
    <property type="evidence" value="ECO:0007669"/>
    <property type="project" value="UniProtKB-UniRule"/>
</dbReference>
<dbReference type="OrthoDB" id="9764149at2"/>
<dbReference type="PROSITE" id="PS01175">
    <property type="entry name" value="RIBONUCLEASE_II"/>
    <property type="match status" value="1"/>
</dbReference>
<dbReference type="InterPro" id="IPR011129">
    <property type="entry name" value="CSD"/>
</dbReference>
<dbReference type="SUPFAM" id="SSF50249">
    <property type="entry name" value="Nucleic acid-binding proteins"/>
    <property type="match status" value="4"/>
</dbReference>
<dbReference type="InterPro" id="IPR001900">
    <property type="entry name" value="RNase_II/R"/>
</dbReference>
<dbReference type="GO" id="GO:0006402">
    <property type="term" value="P:mRNA catabolic process"/>
    <property type="evidence" value="ECO:0007669"/>
    <property type="project" value="TreeGrafter"/>
</dbReference>
<evidence type="ECO:0000313" key="10">
    <source>
        <dbReference type="EMBL" id="CEO87692.1"/>
    </source>
</evidence>
<keyword evidence="6 8" id="KW-0269">Exonuclease</keyword>
<comment type="catalytic activity">
    <reaction evidence="1 8">
        <text>Exonucleolytic cleavage in the 3'- to 5'-direction to yield nucleoside 5'-phosphates.</text>
        <dbReference type="EC" id="3.1.13.1"/>
    </reaction>
</comment>